<organism evidence="2 3">
    <name type="scientific">Kitasatospora arboriphila</name>
    <dbReference type="NCBI Taxonomy" id="258052"/>
    <lineage>
        <taxon>Bacteria</taxon>
        <taxon>Bacillati</taxon>
        <taxon>Actinomycetota</taxon>
        <taxon>Actinomycetes</taxon>
        <taxon>Kitasatosporales</taxon>
        <taxon>Streptomycetaceae</taxon>
        <taxon>Kitasatospora</taxon>
    </lineage>
</organism>
<evidence type="ECO:0008006" key="4">
    <source>
        <dbReference type="Google" id="ProtNLM"/>
    </source>
</evidence>
<dbReference type="Proteomes" id="UP001499987">
    <property type="component" value="Unassembled WGS sequence"/>
</dbReference>
<keyword evidence="3" id="KW-1185">Reference proteome</keyword>
<proteinExistence type="predicted"/>
<dbReference type="PROSITE" id="PS51257">
    <property type="entry name" value="PROKAR_LIPOPROTEIN"/>
    <property type="match status" value="1"/>
</dbReference>
<gene>
    <name evidence="2" type="ORF">GCM10009663_74870</name>
</gene>
<dbReference type="RefSeq" id="WP_344628230.1">
    <property type="nucleotide sequence ID" value="NZ_BAAALD010000151.1"/>
</dbReference>
<comment type="caution">
    <text evidence="2">The sequence shown here is derived from an EMBL/GenBank/DDBJ whole genome shotgun (WGS) entry which is preliminary data.</text>
</comment>
<evidence type="ECO:0000256" key="1">
    <source>
        <dbReference type="SAM" id="SignalP"/>
    </source>
</evidence>
<keyword evidence="1" id="KW-0732">Signal</keyword>
<protein>
    <recommendedName>
        <fullName evidence="4">DUF3558 domain-containing protein</fullName>
    </recommendedName>
</protein>
<evidence type="ECO:0000313" key="3">
    <source>
        <dbReference type="Proteomes" id="UP001499987"/>
    </source>
</evidence>
<name>A0ABN1U7K7_9ACTN</name>
<sequence>MNGRGTRTTGTAALGAALLLACACSPTNGGAARTSASPAAVTAQTLCDALLTARDVPAGFRSRATGSPCDFEDPGTRDILQSVAFDGREDTEEINEELERPGTEADAVSRYPSWVANLSEHGHRVYEQNAAPFRDLGDDVRHFLVHDTAHGADVYFNQLYVRRGRLLVFLNVTSLGAFSPADLHRLASKALDRTAALR</sequence>
<accession>A0ABN1U7K7</accession>
<dbReference type="EMBL" id="BAAALD010000151">
    <property type="protein sequence ID" value="GAA1125150.1"/>
    <property type="molecule type" value="Genomic_DNA"/>
</dbReference>
<reference evidence="2 3" key="1">
    <citation type="journal article" date="2019" name="Int. J. Syst. Evol. Microbiol.">
        <title>The Global Catalogue of Microorganisms (GCM) 10K type strain sequencing project: providing services to taxonomists for standard genome sequencing and annotation.</title>
        <authorList>
            <consortium name="The Broad Institute Genomics Platform"/>
            <consortium name="The Broad Institute Genome Sequencing Center for Infectious Disease"/>
            <person name="Wu L."/>
            <person name="Ma J."/>
        </authorList>
    </citation>
    <scope>NUCLEOTIDE SEQUENCE [LARGE SCALE GENOMIC DNA]</scope>
    <source>
        <strain evidence="2 3">JCM 13002</strain>
    </source>
</reference>
<evidence type="ECO:0000313" key="2">
    <source>
        <dbReference type="EMBL" id="GAA1125150.1"/>
    </source>
</evidence>
<feature type="signal peptide" evidence="1">
    <location>
        <begin position="1"/>
        <end position="31"/>
    </location>
</feature>
<feature type="chain" id="PRO_5045353682" description="DUF3558 domain-containing protein" evidence="1">
    <location>
        <begin position="32"/>
        <end position="198"/>
    </location>
</feature>